<dbReference type="PROSITE" id="PS50112">
    <property type="entry name" value="PAS"/>
    <property type="match status" value="1"/>
</dbReference>
<dbReference type="SUPFAM" id="SSF55874">
    <property type="entry name" value="ATPase domain of HSP90 chaperone/DNA topoisomerase II/histidine kinase"/>
    <property type="match status" value="1"/>
</dbReference>
<dbReference type="SMART" id="SM00091">
    <property type="entry name" value="PAS"/>
    <property type="match status" value="1"/>
</dbReference>
<keyword evidence="3" id="KW-0597">Phosphoprotein</keyword>
<dbReference type="NCBIfam" id="TIGR00229">
    <property type="entry name" value="sensory_box"/>
    <property type="match status" value="1"/>
</dbReference>
<dbReference type="SUPFAM" id="SSF55785">
    <property type="entry name" value="PYP-like sensor domain (PAS domain)"/>
    <property type="match status" value="1"/>
</dbReference>
<dbReference type="SMART" id="SM00086">
    <property type="entry name" value="PAC"/>
    <property type="match status" value="1"/>
</dbReference>
<organism evidence="9 10">
    <name type="scientific">Handelsmanbacteria sp. (strain RIFCSPLOWO2_12_FULL_64_10)</name>
    <dbReference type="NCBI Taxonomy" id="1817868"/>
    <lineage>
        <taxon>Bacteria</taxon>
        <taxon>Candidatus Handelsmaniibacteriota</taxon>
    </lineage>
</organism>
<accession>A0A1F6D2Y4</accession>
<dbReference type="SMART" id="SM00387">
    <property type="entry name" value="HATPase_c"/>
    <property type="match status" value="1"/>
</dbReference>
<dbReference type="InterPro" id="IPR036097">
    <property type="entry name" value="HisK_dim/P_sf"/>
</dbReference>
<dbReference type="InterPro" id="IPR005467">
    <property type="entry name" value="His_kinase_dom"/>
</dbReference>
<dbReference type="FunFam" id="3.30.565.10:FF:000006">
    <property type="entry name" value="Sensor histidine kinase WalK"/>
    <property type="match status" value="1"/>
</dbReference>
<evidence type="ECO:0000256" key="4">
    <source>
        <dbReference type="ARBA" id="ARBA00022679"/>
    </source>
</evidence>
<dbReference type="InterPro" id="IPR003594">
    <property type="entry name" value="HATPase_dom"/>
</dbReference>
<feature type="domain" description="PAS" evidence="7">
    <location>
        <begin position="23"/>
        <end position="70"/>
    </location>
</feature>
<dbReference type="PANTHER" id="PTHR43304">
    <property type="entry name" value="PHYTOCHROME-LIKE PROTEIN CPH1"/>
    <property type="match status" value="1"/>
</dbReference>
<protein>
    <recommendedName>
        <fullName evidence="2">histidine kinase</fullName>
        <ecNumber evidence="2">2.7.13.3</ecNumber>
    </recommendedName>
</protein>
<dbReference type="PRINTS" id="PR00344">
    <property type="entry name" value="BCTRLSENSOR"/>
</dbReference>
<dbReference type="PROSITE" id="PS50109">
    <property type="entry name" value="HIS_KIN"/>
    <property type="match status" value="1"/>
</dbReference>
<dbReference type="Gene3D" id="3.30.450.20">
    <property type="entry name" value="PAS domain"/>
    <property type="match status" value="1"/>
</dbReference>
<evidence type="ECO:0000313" key="10">
    <source>
        <dbReference type="Proteomes" id="UP000178606"/>
    </source>
</evidence>
<dbReference type="Gene3D" id="3.30.565.10">
    <property type="entry name" value="Histidine kinase-like ATPase, C-terminal domain"/>
    <property type="match status" value="1"/>
</dbReference>
<evidence type="ECO:0000256" key="2">
    <source>
        <dbReference type="ARBA" id="ARBA00012438"/>
    </source>
</evidence>
<dbReference type="SMART" id="SM00388">
    <property type="entry name" value="HisKA"/>
    <property type="match status" value="1"/>
</dbReference>
<dbReference type="InterPro" id="IPR052162">
    <property type="entry name" value="Sensor_kinase/Photoreceptor"/>
</dbReference>
<evidence type="ECO:0000259" key="6">
    <source>
        <dbReference type="PROSITE" id="PS50109"/>
    </source>
</evidence>
<comment type="caution">
    <text evidence="9">The sequence shown here is derived from an EMBL/GenBank/DDBJ whole genome shotgun (WGS) entry which is preliminary data.</text>
</comment>
<feature type="domain" description="PAC" evidence="8">
    <location>
        <begin position="93"/>
        <end position="143"/>
    </location>
</feature>
<keyword evidence="4" id="KW-0808">Transferase</keyword>
<evidence type="ECO:0000259" key="7">
    <source>
        <dbReference type="PROSITE" id="PS50112"/>
    </source>
</evidence>
<evidence type="ECO:0000313" key="9">
    <source>
        <dbReference type="EMBL" id="OGG55789.1"/>
    </source>
</evidence>
<dbReference type="EC" id="2.7.13.3" evidence="2"/>
<dbReference type="InterPro" id="IPR013767">
    <property type="entry name" value="PAS_fold"/>
</dbReference>
<dbReference type="GO" id="GO:0000155">
    <property type="term" value="F:phosphorelay sensor kinase activity"/>
    <property type="evidence" value="ECO:0007669"/>
    <property type="project" value="InterPro"/>
</dbReference>
<dbReference type="Pfam" id="PF02518">
    <property type="entry name" value="HATPase_c"/>
    <property type="match status" value="1"/>
</dbReference>
<dbReference type="Pfam" id="PF00989">
    <property type="entry name" value="PAS"/>
    <property type="match status" value="1"/>
</dbReference>
<dbReference type="InterPro" id="IPR036890">
    <property type="entry name" value="HATPase_C_sf"/>
</dbReference>
<dbReference type="EMBL" id="MFKF01000060">
    <property type="protein sequence ID" value="OGG55789.1"/>
    <property type="molecule type" value="Genomic_DNA"/>
</dbReference>
<feature type="domain" description="Histidine kinase" evidence="6">
    <location>
        <begin position="161"/>
        <end position="374"/>
    </location>
</feature>
<dbReference type="Proteomes" id="UP000178606">
    <property type="component" value="Unassembled WGS sequence"/>
</dbReference>
<evidence type="ECO:0000256" key="1">
    <source>
        <dbReference type="ARBA" id="ARBA00000085"/>
    </source>
</evidence>
<dbReference type="AlphaFoldDB" id="A0A1F6D2Y4"/>
<dbReference type="Gene3D" id="1.10.287.130">
    <property type="match status" value="1"/>
</dbReference>
<sequence>MEPSLQESASGATAAIGGLFEGILESTPNAIVVADSQGVICVANPQADRLFGYARGELLGSAVEVLVPDSARGRHLEHRERYAQDPHTRPMGVGLNLKARRKDGSEFWAEISLSPLRTQAGLFVISSIHDVTERREWEQALAQRTAELEQSNDELQQFAYIASHDLQEPLRMVVSFMQLLQRRYQGKLDPQAEEYIQFAVEGGTRMQLLIQDLLRYSRAGSREFTREFVDFNEVVDRVVAELGPTIEEAGATVTRDDLPMVVADPLEMGRVFQNLLANAIKYRGDAPPIVHVTAEQVAGACVFSVRDNGIGIPLDQSDRIFRLFQRLHGHDEYPGTGIGLSICKRIVERHGGRIWVHSTPGQGSTFLFTLPLEED</sequence>
<dbReference type="InterPro" id="IPR001610">
    <property type="entry name" value="PAC"/>
</dbReference>
<dbReference type="PROSITE" id="PS50113">
    <property type="entry name" value="PAC"/>
    <property type="match status" value="1"/>
</dbReference>
<dbReference type="InterPro" id="IPR004358">
    <property type="entry name" value="Sig_transdc_His_kin-like_C"/>
</dbReference>
<dbReference type="SUPFAM" id="SSF47384">
    <property type="entry name" value="Homodimeric domain of signal transducing histidine kinase"/>
    <property type="match status" value="1"/>
</dbReference>
<reference evidence="9 10" key="1">
    <citation type="journal article" date="2016" name="Nat. Commun.">
        <title>Thousands of microbial genomes shed light on interconnected biogeochemical processes in an aquifer system.</title>
        <authorList>
            <person name="Anantharaman K."/>
            <person name="Brown C.T."/>
            <person name="Hug L.A."/>
            <person name="Sharon I."/>
            <person name="Castelle C.J."/>
            <person name="Probst A.J."/>
            <person name="Thomas B.C."/>
            <person name="Singh A."/>
            <person name="Wilkins M.J."/>
            <person name="Karaoz U."/>
            <person name="Brodie E.L."/>
            <person name="Williams K.H."/>
            <person name="Hubbard S.S."/>
            <person name="Banfield J.F."/>
        </authorList>
    </citation>
    <scope>NUCLEOTIDE SEQUENCE [LARGE SCALE GENOMIC DNA]</scope>
    <source>
        <strain evidence="10">RIFCSPLOWO2_12_FULL_64_10</strain>
    </source>
</reference>
<dbReference type="InterPro" id="IPR000014">
    <property type="entry name" value="PAS"/>
</dbReference>
<dbReference type="InterPro" id="IPR000700">
    <property type="entry name" value="PAS-assoc_C"/>
</dbReference>
<dbReference type="CDD" id="cd00130">
    <property type="entry name" value="PAS"/>
    <property type="match status" value="1"/>
</dbReference>
<dbReference type="GO" id="GO:0006355">
    <property type="term" value="P:regulation of DNA-templated transcription"/>
    <property type="evidence" value="ECO:0007669"/>
    <property type="project" value="InterPro"/>
</dbReference>
<evidence type="ECO:0000256" key="3">
    <source>
        <dbReference type="ARBA" id="ARBA00022553"/>
    </source>
</evidence>
<dbReference type="Pfam" id="PF00512">
    <property type="entry name" value="HisKA"/>
    <property type="match status" value="1"/>
</dbReference>
<evidence type="ECO:0000256" key="5">
    <source>
        <dbReference type="ARBA" id="ARBA00022777"/>
    </source>
</evidence>
<proteinExistence type="predicted"/>
<dbReference type="InterPro" id="IPR035965">
    <property type="entry name" value="PAS-like_dom_sf"/>
</dbReference>
<evidence type="ECO:0000259" key="8">
    <source>
        <dbReference type="PROSITE" id="PS50113"/>
    </source>
</evidence>
<keyword evidence="5 9" id="KW-0418">Kinase</keyword>
<comment type="catalytic activity">
    <reaction evidence="1">
        <text>ATP + protein L-histidine = ADP + protein N-phospho-L-histidine.</text>
        <dbReference type="EC" id="2.7.13.3"/>
    </reaction>
</comment>
<name>A0A1F6D2Y4_HANXR</name>
<gene>
    <name evidence="9" type="ORF">A3F84_04350</name>
</gene>
<dbReference type="InterPro" id="IPR003661">
    <property type="entry name" value="HisK_dim/P_dom"/>
</dbReference>
<dbReference type="CDD" id="cd00082">
    <property type="entry name" value="HisKA"/>
    <property type="match status" value="1"/>
</dbReference>
<dbReference type="PANTHER" id="PTHR43304:SF1">
    <property type="entry name" value="PAC DOMAIN-CONTAINING PROTEIN"/>
    <property type="match status" value="1"/>
</dbReference>